<dbReference type="Proteomes" id="UP000034407">
    <property type="component" value="Unassembled WGS sequence"/>
</dbReference>
<accession>A0A0M3DFB5</accession>
<dbReference type="PROSITE" id="PS50930">
    <property type="entry name" value="HTH_LYTTR"/>
    <property type="match status" value="1"/>
</dbReference>
<name>A0A0M3DFB5_9FIRM</name>
<evidence type="ECO:0000256" key="2">
    <source>
        <dbReference type="ARBA" id="ARBA00024867"/>
    </source>
</evidence>
<dbReference type="GO" id="GO:0003677">
    <property type="term" value="F:DNA binding"/>
    <property type="evidence" value="ECO:0007669"/>
    <property type="project" value="InterPro"/>
</dbReference>
<dbReference type="Gene3D" id="2.20.25.10">
    <property type="match status" value="1"/>
</dbReference>
<feature type="domain" description="HTH LytTR-type" evidence="5">
    <location>
        <begin position="141"/>
        <end position="246"/>
    </location>
</feature>
<dbReference type="SUPFAM" id="SSF52172">
    <property type="entry name" value="CheY-like"/>
    <property type="match status" value="1"/>
</dbReference>
<dbReference type="CDD" id="cd17532">
    <property type="entry name" value="REC_LytTR_AlgR-like"/>
    <property type="match status" value="1"/>
</dbReference>
<dbReference type="SMART" id="SM00850">
    <property type="entry name" value="LytTR"/>
    <property type="match status" value="1"/>
</dbReference>
<dbReference type="Gene3D" id="2.40.50.40">
    <property type="match status" value="1"/>
</dbReference>
<dbReference type="SMART" id="SM00448">
    <property type="entry name" value="REC"/>
    <property type="match status" value="1"/>
</dbReference>
<feature type="domain" description="Response regulatory" evidence="4">
    <location>
        <begin position="2"/>
        <end position="116"/>
    </location>
</feature>
<evidence type="ECO:0000256" key="1">
    <source>
        <dbReference type="ARBA" id="ARBA00018672"/>
    </source>
</evidence>
<evidence type="ECO:0000313" key="6">
    <source>
        <dbReference type="EMBL" id="KKY01340.1"/>
    </source>
</evidence>
<gene>
    <name evidence="6" type="ORF">VN21_09290</name>
</gene>
<dbReference type="PROSITE" id="PS50110">
    <property type="entry name" value="RESPONSE_REGULATORY"/>
    <property type="match status" value="1"/>
</dbReference>
<dbReference type="PATRIC" id="fig|1629550.3.peg.1305"/>
<dbReference type="InterPro" id="IPR007492">
    <property type="entry name" value="LytTR_DNA-bd_dom"/>
</dbReference>
<evidence type="ECO:0000259" key="5">
    <source>
        <dbReference type="PROSITE" id="PS50930"/>
    </source>
</evidence>
<dbReference type="PANTHER" id="PTHR37299">
    <property type="entry name" value="TRANSCRIPTIONAL REGULATOR-RELATED"/>
    <property type="match status" value="1"/>
</dbReference>
<keyword evidence="3" id="KW-0597">Phosphoprotein</keyword>
<dbReference type="RefSeq" id="WP_046823010.1">
    <property type="nucleotide sequence ID" value="NZ_LBBT01000198.1"/>
</dbReference>
<dbReference type="Gene3D" id="3.40.50.2300">
    <property type="match status" value="1"/>
</dbReference>
<feature type="modified residue" description="4-aspartylphosphate" evidence="3">
    <location>
        <position position="53"/>
    </location>
</feature>
<evidence type="ECO:0000259" key="4">
    <source>
        <dbReference type="PROSITE" id="PS50110"/>
    </source>
</evidence>
<dbReference type="InterPro" id="IPR046947">
    <property type="entry name" value="LytR-like"/>
</dbReference>
<dbReference type="InterPro" id="IPR001789">
    <property type="entry name" value="Sig_transdc_resp-reg_receiver"/>
</dbReference>
<evidence type="ECO:0000313" key="7">
    <source>
        <dbReference type="Proteomes" id="UP000034407"/>
    </source>
</evidence>
<dbReference type="EMBL" id="LBBT01000198">
    <property type="protein sequence ID" value="KKY01340.1"/>
    <property type="molecule type" value="Genomic_DNA"/>
</dbReference>
<evidence type="ECO:0000256" key="3">
    <source>
        <dbReference type="PROSITE-ProRule" id="PRU00169"/>
    </source>
</evidence>
<dbReference type="Pfam" id="PF00072">
    <property type="entry name" value="Response_reg"/>
    <property type="match status" value="1"/>
</dbReference>
<dbReference type="GO" id="GO:0000156">
    <property type="term" value="F:phosphorelay response regulator activity"/>
    <property type="evidence" value="ECO:0007669"/>
    <property type="project" value="InterPro"/>
</dbReference>
<protein>
    <recommendedName>
        <fullName evidence="1">Stage 0 sporulation protein A homolog</fullName>
    </recommendedName>
</protein>
<dbReference type="Pfam" id="PF04397">
    <property type="entry name" value="LytTR"/>
    <property type="match status" value="1"/>
</dbReference>
<dbReference type="PANTHER" id="PTHR37299:SF1">
    <property type="entry name" value="STAGE 0 SPORULATION PROTEIN A HOMOLOG"/>
    <property type="match status" value="1"/>
</dbReference>
<dbReference type="InterPro" id="IPR011006">
    <property type="entry name" value="CheY-like_superfamily"/>
</dbReference>
<organism evidence="6 7">
    <name type="scientific">Paraclostridium benzoelyticum</name>
    <dbReference type="NCBI Taxonomy" id="1629550"/>
    <lineage>
        <taxon>Bacteria</taxon>
        <taxon>Bacillati</taxon>
        <taxon>Bacillota</taxon>
        <taxon>Clostridia</taxon>
        <taxon>Peptostreptococcales</taxon>
        <taxon>Peptostreptococcaceae</taxon>
        <taxon>Paraclostridium</taxon>
    </lineage>
</organism>
<dbReference type="OrthoDB" id="9809318at2"/>
<keyword evidence="7" id="KW-1185">Reference proteome</keyword>
<dbReference type="AlphaFoldDB" id="A0A0M3DFB5"/>
<proteinExistence type="predicted"/>
<comment type="function">
    <text evidence="2">May play the central regulatory role in sporulation. It may be an element of the effector pathway responsible for the activation of sporulation genes in response to nutritional stress. Spo0A may act in concert with spo0H (a sigma factor) to control the expression of some genes that are critical to the sporulation process.</text>
</comment>
<sequence>MKCIIVEDEFPAREELKYFIKNHSNIEIVNEFDNGIDVLKFIQENNIDVIFLDINIPMLDGILLAKTINKFKYKPKIVFITAYKEHAVEAFELEVFDYVLKPYSDQRIINTLNKLKDCKENKKFLKREQNLEEKSDMQDTITMWKNDKMIVLKFDDIYYCEANERETIVYTKENEYIVKSSISEFFKSLPSNQFFKTHRSYIVNINKIKEIIPWFNSTYILKLNDIKKEIPVSRSNIKEFRNTMHI</sequence>
<reference evidence="6 7" key="1">
    <citation type="submission" date="2015-04" db="EMBL/GenBank/DDBJ databases">
        <title>Microcin producing Clostridium sp. JC272T.</title>
        <authorList>
            <person name="Jyothsna T."/>
            <person name="Sasikala C."/>
            <person name="Ramana C."/>
        </authorList>
    </citation>
    <scope>NUCLEOTIDE SEQUENCE [LARGE SCALE GENOMIC DNA]</scope>
    <source>
        <strain evidence="6 7">JC272</strain>
    </source>
</reference>
<comment type="caution">
    <text evidence="6">The sequence shown here is derived from an EMBL/GenBank/DDBJ whole genome shotgun (WGS) entry which is preliminary data.</text>
</comment>